<protein>
    <submittedName>
        <fullName evidence="1">Uncharacterized protein</fullName>
    </submittedName>
</protein>
<accession>A0A1X6NP36</accession>
<proteinExistence type="predicted"/>
<gene>
    <name evidence="1" type="ORF">BU14_0783s0004</name>
</gene>
<name>A0A1X6NP36_PORUM</name>
<evidence type="ECO:0000313" key="1">
    <source>
        <dbReference type="EMBL" id="OSX70342.1"/>
    </source>
</evidence>
<keyword evidence="2" id="KW-1185">Reference proteome</keyword>
<dbReference type="Proteomes" id="UP000218209">
    <property type="component" value="Unassembled WGS sequence"/>
</dbReference>
<reference evidence="1 2" key="1">
    <citation type="submission" date="2017-03" db="EMBL/GenBank/DDBJ databases">
        <title>WGS assembly of Porphyra umbilicalis.</title>
        <authorList>
            <person name="Brawley S.H."/>
            <person name="Blouin N.A."/>
            <person name="Ficko-Blean E."/>
            <person name="Wheeler G.L."/>
            <person name="Lohr M."/>
            <person name="Goodson H.V."/>
            <person name="Jenkins J.W."/>
            <person name="Blaby-Haas C.E."/>
            <person name="Helliwell K.E."/>
            <person name="Chan C."/>
            <person name="Marriage T."/>
            <person name="Bhattacharya D."/>
            <person name="Klein A.S."/>
            <person name="Badis Y."/>
            <person name="Brodie J."/>
            <person name="Cao Y."/>
            <person name="Collen J."/>
            <person name="Dittami S.M."/>
            <person name="Gachon C.M."/>
            <person name="Green B.R."/>
            <person name="Karpowicz S."/>
            <person name="Kim J.W."/>
            <person name="Kudahl U."/>
            <person name="Lin S."/>
            <person name="Michel G."/>
            <person name="Mittag M."/>
            <person name="Olson B.J."/>
            <person name="Pangilinan J."/>
            <person name="Peng Y."/>
            <person name="Qiu H."/>
            <person name="Shu S."/>
            <person name="Singer J.T."/>
            <person name="Smith A.G."/>
            <person name="Sprecher B.N."/>
            <person name="Wagner V."/>
            <person name="Wang W."/>
            <person name="Wang Z.-Y."/>
            <person name="Yan J."/>
            <person name="Yarish C."/>
            <person name="Zoeuner-Riek S."/>
            <person name="Zhuang Y."/>
            <person name="Zou Y."/>
            <person name="Lindquist E.A."/>
            <person name="Grimwood J."/>
            <person name="Barry K."/>
            <person name="Rokhsar D.S."/>
            <person name="Schmutz J."/>
            <person name="Stiller J.W."/>
            <person name="Grossman A.R."/>
            <person name="Prochnik S.E."/>
        </authorList>
    </citation>
    <scope>NUCLEOTIDE SEQUENCE [LARGE SCALE GENOMIC DNA]</scope>
    <source>
        <strain evidence="1">4086291</strain>
    </source>
</reference>
<sequence length="457" mass="49383">MWKAGDARTCEGGHNACYLRDGVDPELLEQYRTDGAPAGVVEDGTCTFIAPKCHKGKVCDRHGGEDPPLERAGNGSACPVRARLLHPTFIKDASNIRVILLLFNTHNHVYHVCKPSGAAILDAIETHPDASICSLQRAVASSSDGARADARHLRNLRASARAAKNPHGQDLLEVMDLRRRAEGEHLCMREIVDNDEYKIILLQSDQQAQLSGRLCNFQADTTFDVVAPGSAPPTGRPLRKRVPLVALVLDLETAEHDGAFEAMTIEFGGAPSDYYGRVIGCRVQLCRFLLKKCGNDPMDAFMRAVLAMRDSPPPGDLAAVRVELEALSARASVAGEGKKVELIKWMLNNGSALRAAFPLSAGALSRTEVLAACQSTNASESLNLQTQVEVKERGPRTLLRVIKTLMEFDALVMSEVMPTGKGFSVGGDSERVRLTRSLNLRKRNAIPAGGAPPKASP</sequence>
<organism evidence="1 2">
    <name type="scientific">Porphyra umbilicalis</name>
    <name type="common">Purple laver</name>
    <name type="synonym">Red alga</name>
    <dbReference type="NCBI Taxonomy" id="2786"/>
    <lineage>
        <taxon>Eukaryota</taxon>
        <taxon>Rhodophyta</taxon>
        <taxon>Bangiophyceae</taxon>
        <taxon>Bangiales</taxon>
        <taxon>Bangiaceae</taxon>
        <taxon>Porphyra</taxon>
    </lineage>
</organism>
<dbReference type="AlphaFoldDB" id="A0A1X6NP36"/>
<evidence type="ECO:0000313" key="2">
    <source>
        <dbReference type="Proteomes" id="UP000218209"/>
    </source>
</evidence>
<dbReference type="EMBL" id="KV919272">
    <property type="protein sequence ID" value="OSX70342.1"/>
    <property type="molecule type" value="Genomic_DNA"/>
</dbReference>